<dbReference type="AlphaFoldDB" id="A0A846J0K1"/>
<dbReference type="EMBL" id="SWQE01000001">
    <property type="protein sequence ID" value="NFJ07248.1"/>
    <property type="molecule type" value="Genomic_DNA"/>
</dbReference>
<evidence type="ECO:0000313" key="3">
    <source>
        <dbReference type="Proteomes" id="UP000480039"/>
    </source>
</evidence>
<protein>
    <submittedName>
        <fullName evidence="2">Uncharacterized protein</fullName>
    </submittedName>
</protein>
<feature type="transmembrane region" description="Helical" evidence="1">
    <location>
        <begin position="21"/>
        <end position="38"/>
    </location>
</feature>
<accession>A0A846J0K1</accession>
<sequence>MDQSVLKEAAAKLNIIQNGRFATLLFIIGSFLILIEYNESEKSVFETMFNTTGKDQASDSDAKAAELAEIASLMFLIAVLIYTINAINTAEIELNDLNPDSNTESLLSNITTIKGSNIIAFFDLIKIIGFAGAALGFHINATAVK</sequence>
<keyword evidence="1" id="KW-0812">Transmembrane</keyword>
<reference evidence="2 3" key="1">
    <citation type="submission" date="2019-04" db="EMBL/GenBank/DDBJ databases">
        <title>Genome sequencing of Clostridium botulinum Groups I-IV and Clostridium butyricum.</title>
        <authorList>
            <person name="Brunt J."/>
            <person name="Van Vliet A.H.M."/>
            <person name="Stringer S.C."/>
            <person name="Carter A.T."/>
            <person name="Peck M.W."/>
        </authorList>
    </citation>
    <scope>NUCLEOTIDE SEQUENCE [LARGE SCALE GENOMIC DNA]</scope>
    <source>
        <strain evidence="2 3">Colworth BL30</strain>
    </source>
</reference>
<feature type="transmembrane region" description="Helical" evidence="1">
    <location>
        <begin position="118"/>
        <end position="139"/>
    </location>
</feature>
<evidence type="ECO:0000256" key="1">
    <source>
        <dbReference type="SAM" id="Phobius"/>
    </source>
</evidence>
<comment type="caution">
    <text evidence="2">The sequence shown here is derived from an EMBL/GenBank/DDBJ whole genome shotgun (WGS) entry which is preliminary data.</text>
</comment>
<feature type="transmembrane region" description="Helical" evidence="1">
    <location>
        <begin position="70"/>
        <end position="87"/>
    </location>
</feature>
<proteinExistence type="predicted"/>
<gene>
    <name evidence="2" type="ORF">FC871_01815</name>
</gene>
<name>A0A846J0K1_CLOBO</name>
<dbReference type="Proteomes" id="UP000480039">
    <property type="component" value="Unassembled WGS sequence"/>
</dbReference>
<keyword evidence="1" id="KW-1133">Transmembrane helix</keyword>
<organism evidence="2 3">
    <name type="scientific">Clostridium botulinum</name>
    <dbReference type="NCBI Taxonomy" id="1491"/>
    <lineage>
        <taxon>Bacteria</taxon>
        <taxon>Bacillati</taxon>
        <taxon>Bacillota</taxon>
        <taxon>Clostridia</taxon>
        <taxon>Eubacteriales</taxon>
        <taxon>Clostridiaceae</taxon>
        <taxon>Clostridium</taxon>
    </lineage>
</organism>
<evidence type="ECO:0000313" key="2">
    <source>
        <dbReference type="EMBL" id="NFJ07248.1"/>
    </source>
</evidence>
<keyword evidence="1" id="KW-0472">Membrane</keyword>